<sequence>KILKRYSKEYISELRARCLGLNVLDFTYVIASELNLNLNINDFCSEREIINTP</sequence>
<gene>
    <name evidence="1" type="ORF">RPERSI_LOCUS27635</name>
</gene>
<organism evidence="1 2">
    <name type="scientific">Racocetra persica</name>
    <dbReference type="NCBI Taxonomy" id="160502"/>
    <lineage>
        <taxon>Eukaryota</taxon>
        <taxon>Fungi</taxon>
        <taxon>Fungi incertae sedis</taxon>
        <taxon>Mucoromycota</taxon>
        <taxon>Glomeromycotina</taxon>
        <taxon>Glomeromycetes</taxon>
        <taxon>Diversisporales</taxon>
        <taxon>Gigasporaceae</taxon>
        <taxon>Racocetra</taxon>
    </lineage>
</organism>
<accession>A0ACA9SAG2</accession>
<feature type="non-terminal residue" evidence="1">
    <location>
        <position position="1"/>
    </location>
</feature>
<protein>
    <submittedName>
        <fullName evidence="1">34234_t:CDS:1</fullName>
    </submittedName>
</protein>
<proteinExistence type="predicted"/>
<feature type="non-terminal residue" evidence="1">
    <location>
        <position position="53"/>
    </location>
</feature>
<evidence type="ECO:0000313" key="2">
    <source>
        <dbReference type="Proteomes" id="UP000789920"/>
    </source>
</evidence>
<keyword evidence="2" id="KW-1185">Reference proteome</keyword>
<dbReference type="EMBL" id="CAJVQC010098198">
    <property type="protein sequence ID" value="CAG8829933.1"/>
    <property type="molecule type" value="Genomic_DNA"/>
</dbReference>
<dbReference type="Proteomes" id="UP000789920">
    <property type="component" value="Unassembled WGS sequence"/>
</dbReference>
<reference evidence="1" key="1">
    <citation type="submission" date="2021-06" db="EMBL/GenBank/DDBJ databases">
        <authorList>
            <person name="Kallberg Y."/>
            <person name="Tangrot J."/>
            <person name="Rosling A."/>
        </authorList>
    </citation>
    <scope>NUCLEOTIDE SEQUENCE</scope>
    <source>
        <strain evidence="1">MA461A</strain>
    </source>
</reference>
<evidence type="ECO:0000313" key="1">
    <source>
        <dbReference type="EMBL" id="CAG8829933.1"/>
    </source>
</evidence>
<name>A0ACA9SAG2_9GLOM</name>
<comment type="caution">
    <text evidence="1">The sequence shown here is derived from an EMBL/GenBank/DDBJ whole genome shotgun (WGS) entry which is preliminary data.</text>
</comment>